<comment type="subcellular location">
    <subcellularLocation>
        <location evidence="6">Cytoplasm</location>
    </subcellularLocation>
</comment>
<dbReference type="Gene3D" id="3.40.50.150">
    <property type="entry name" value="Vaccinia Virus protein VP39"/>
    <property type="match status" value="1"/>
</dbReference>
<dbReference type="NCBIfam" id="TIGR00006">
    <property type="entry name" value="16S rRNA (cytosine(1402)-N(4))-methyltransferase RsmH"/>
    <property type="match status" value="1"/>
</dbReference>
<dbReference type="OrthoDB" id="9806637at2"/>
<feature type="binding site" evidence="6">
    <location>
        <position position="52"/>
    </location>
    <ligand>
        <name>S-adenosyl-L-methionine</name>
        <dbReference type="ChEBI" id="CHEBI:59789"/>
    </ligand>
</feature>
<dbReference type="HOGENOM" id="CLU_038422_2_0_0"/>
<keyword evidence="3 6" id="KW-0489">Methyltransferase</keyword>
<evidence type="ECO:0000256" key="2">
    <source>
        <dbReference type="ARBA" id="ARBA00022552"/>
    </source>
</evidence>
<comment type="catalytic activity">
    <reaction evidence="6">
        <text>cytidine(1402) in 16S rRNA + S-adenosyl-L-methionine = N(4)-methylcytidine(1402) in 16S rRNA + S-adenosyl-L-homocysteine + H(+)</text>
        <dbReference type="Rhea" id="RHEA:42928"/>
        <dbReference type="Rhea" id="RHEA-COMP:10286"/>
        <dbReference type="Rhea" id="RHEA-COMP:10287"/>
        <dbReference type="ChEBI" id="CHEBI:15378"/>
        <dbReference type="ChEBI" id="CHEBI:57856"/>
        <dbReference type="ChEBI" id="CHEBI:59789"/>
        <dbReference type="ChEBI" id="CHEBI:74506"/>
        <dbReference type="ChEBI" id="CHEBI:82748"/>
        <dbReference type="EC" id="2.1.1.199"/>
    </reaction>
</comment>
<dbReference type="Pfam" id="PF01795">
    <property type="entry name" value="Methyltransf_5"/>
    <property type="match status" value="1"/>
</dbReference>
<feature type="binding site" evidence="6">
    <location>
        <begin position="32"/>
        <end position="34"/>
    </location>
    <ligand>
        <name>S-adenosyl-L-methionine</name>
        <dbReference type="ChEBI" id="CHEBI:59789"/>
    </ligand>
</feature>
<dbReference type="KEGG" id="smf:Smon_0787"/>
<evidence type="ECO:0000256" key="4">
    <source>
        <dbReference type="ARBA" id="ARBA00022679"/>
    </source>
</evidence>
<dbReference type="AlphaFoldDB" id="D1AY80"/>
<dbReference type="GO" id="GO:0005737">
    <property type="term" value="C:cytoplasm"/>
    <property type="evidence" value="ECO:0007669"/>
    <property type="project" value="UniProtKB-SubCell"/>
</dbReference>
<feature type="binding site" evidence="6">
    <location>
        <position position="107"/>
    </location>
    <ligand>
        <name>S-adenosyl-L-methionine</name>
        <dbReference type="ChEBI" id="CHEBI:59789"/>
    </ligand>
</feature>
<protein>
    <recommendedName>
        <fullName evidence="6">Ribosomal RNA small subunit methyltransferase H</fullName>
        <ecNumber evidence="6">2.1.1.199</ecNumber>
    </recommendedName>
    <alternativeName>
        <fullName evidence="6">16S rRNA m(4)C1402 methyltransferase</fullName>
    </alternativeName>
    <alternativeName>
        <fullName evidence="6">rRNA (cytosine-N(4)-)-methyltransferase RsmH</fullName>
    </alternativeName>
</protein>
<dbReference type="eggNOG" id="COG0275">
    <property type="taxonomic scope" value="Bacteria"/>
</dbReference>
<evidence type="ECO:0000256" key="6">
    <source>
        <dbReference type="HAMAP-Rule" id="MF_01007"/>
    </source>
</evidence>
<dbReference type="SUPFAM" id="SSF81799">
    <property type="entry name" value="Putative methyltransferase TM0872, insert domain"/>
    <property type="match status" value="1"/>
</dbReference>
<name>D1AY80_STRM9</name>
<dbReference type="HAMAP" id="MF_01007">
    <property type="entry name" value="16SrRNA_methyltr_H"/>
    <property type="match status" value="1"/>
</dbReference>
<dbReference type="PANTHER" id="PTHR11265:SF0">
    <property type="entry name" value="12S RRNA N4-METHYLCYTIDINE METHYLTRANSFERASE"/>
    <property type="match status" value="1"/>
</dbReference>
<dbReference type="FunFam" id="1.10.150.170:FF:000003">
    <property type="entry name" value="Ribosomal RNA small subunit methyltransferase H"/>
    <property type="match status" value="1"/>
</dbReference>
<evidence type="ECO:0000313" key="8">
    <source>
        <dbReference type="Proteomes" id="UP000002072"/>
    </source>
</evidence>
<dbReference type="EMBL" id="CP001779">
    <property type="protein sequence ID" value="ACZ01256.1"/>
    <property type="molecule type" value="Genomic_DNA"/>
</dbReference>
<dbReference type="InterPro" id="IPR023397">
    <property type="entry name" value="SAM-dep_MeTrfase_MraW_recog"/>
</dbReference>
<evidence type="ECO:0000313" key="7">
    <source>
        <dbReference type="EMBL" id="ACZ01256.1"/>
    </source>
</evidence>
<organism evidence="7 8">
    <name type="scientific">Streptobacillus moniliformis (strain ATCC 14647 / DSM 12112 / NCTC 10651 / 9901)</name>
    <dbReference type="NCBI Taxonomy" id="519441"/>
    <lineage>
        <taxon>Bacteria</taxon>
        <taxon>Fusobacteriati</taxon>
        <taxon>Fusobacteriota</taxon>
        <taxon>Fusobacteriia</taxon>
        <taxon>Fusobacteriales</taxon>
        <taxon>Leptotrichiaceae</taxon>
        <taxon>Streptobacillus</taxon>
    </lineage>
</organism>
<dbReference type="EC" id="2.1.1.199" evidence="6"/>
<evidence type="ECO:0000256" key="5">
    <source>
        <dbReference type="ARBA" id="ARBA00022691"/>
    </source>
</evidence>
<keyword evidence="8" id="KW-1185">Reference proteome</keyword>
<keyword evidence="2 6" id="KW-0698">rRNA processing</keyword>
<dbReference type="GeneID" id="29672889"/>
<dbReference type="STRING" id="519441.Smon_0787"/>
<accession>D1AY80</accession>
<keyword evidence="4 6" id="KW-0808">Transferase</keyword>
<dbReference type="InterPro" id="IPR029063">
    <property type="entry name" value="SAM-dependent_MTases_sf"/>
</dbReference>
<dbReference type="GO" id="GO:0071424">
    <property type="term" value="F:rRNA (cytosine-N4-)-methyltransferase activity"/>
    <property type="evidence" value="ECO:0007669"/>
    <property type="project" value="UniProtKB-UniRule"/>
</dbReference>
<feature type="binding site" evidence="6">
    <location>
        <position position="100"/>
    </location>
    <ligand>
        <name>S-adenosyl-L-methionine</name>
        <dbReference type="ChEBI" id="CHEBI:59789"/>
    </ligand>
</feature>
<dbReference type="InterPro" id="IPR002903">
    <property type="entry name" value="RsmH"/>
</dbReference>
<dbReference type="GO" id="GO:0070475">
    <property type="term" value="P:rRNA base methylation"/>
    <property type="evidence" value="ECO:0007669"/>
    <property type="project" value="UniProtKB-UniRule"/>
</dbReference>
<comment type="similarity">
    <text evidence="1 6">Belongs to the methyltransferase superfamily. RsmH family.</text>
</comment>
<comment type="function">
    <text evidence="6">Specifically methylates the N4 position of cytidine in position 1402 (C1402) of 16S rRNA.</text>
</comment>
<evidence type="ECO:0000256" key="1">
    <source>
        <dbReference type="ARBA" id="ARBA00010396"/>
    </source>
</evidence>
<dbReference type="Gene3D" id="1.10.150.170">
    <property type="entry name" value="Putative methyltransferase TM0872, insert domain"/>
    <property type="match status" value="1"/>
</dbReference>
<proteinExistence type="inferred from homology"/>
<dbReference type="PIRSF" id="PIRSF004486">
    <property type="entry name" value="MraW"/>
    <property type="match status" value="1"/>
</dbReference>
<keyword evidence="5 6" id="KW-0949">S-adenosyl-L-methionine</keyword>
<evidence type="ECO:0000256" key="3">
    <source>
        <dbReference type="ARBA" id="ARBA00022603"/>
    </source>
</evidence>
<dbReference type="RefSeq" id="WP_012858807.1">
    <property type="nucleotide sequence ID" value="NC_013515.1"/>
</dbReference>
<feature type="binding site" evidence="6">
    <location>
        <position position="79"/>
    </location>
    <ligand>
        <name>S-adenosyl-L-methionine</name>
        <dbReference type="ChEBI" id="CHEBI:59789"/>
    </ligand>
</feature>
<dbReference type="Proteomes" id="UP000002072">
    <property type="component" value="Chromosome"/>
</dbReference>
<reference evidence="7 8" key="1">
    <citation type="journal article" date="2009" name="Stand. Genomic Sci.">
        <title>Complete genome sequence of Streptobacillus moniliformis type strain (9901T).</title>
        <authorList>
            <person name="Nolan M."/>
            <person name="Gronow S."/>
            <person name="Lapidus A."/>
            <person name="Ivanova N."/>
            <person name="Copeland A."/>
            <person name="Lucas S."/>
            <person name="Del Rio T.G."/>
            <person name="Chen F."/>
            <person name="Tice H."/>
            <person name="Pitluck S."/>
            <person name="Cheng J.F."/>
            <person name="Sims D."/>
            <person name="Meincke L."/>
            <person name="Bruce D."/>
            <person name="Goodwin L."/>
            <person name="Brettin T."/>
            <person name="Han C."/>
            <person name="Detter J.C."/>
            <person name="Ovchinikova G."/>
            <person name="Pati A."/>
            <person name="Mavromatis K."/>
            <person name="Mikhailova N."/>
            <person name="Chen A."/>
            <person name="Palaniappan K."/>
            <person name="Land M."/>
            <person name="Hauser L."/>
            <person name="Chang Y.J."/>
            <person name="Jeffries C.D."/>
            <person name="Rohde M."/>
            <person name="Sproer C."/>
            <person name="Goker M."/>
            <person name="Bristow J."/>
            <person name="Eisen J.A."/>
            <person name="Markowitz V."/>
            <person name="Hugenholtz P."/>
            <person name="Kyrpides N.C."/>
            <person name="Klenk H.P."/>
            <person name="Chain P."/>
        </authorList>
    </citation>
    <scope>NUCLEOTIDE SEQUENCE [LARGE SCALE GENOMIC DNA]</scope>
    <source>
        <strain evidence="8">ATCC 14647 / DSM 12112 / NCTC 10651 / 9901</strain>
    </source>
</reference>
<dbReference type="SUPFAM" id="SSF53335">
    <property type="entry name" value="S-adenosyl-L-methionine-dependent methyltransferases"/>
    <property type="match status" value="1"/>
</dbReference>
<dbReference type="PANTHER" id="PTHR11265">
    <property type="entry name" value="S-ADENOSYL-METHYLTRANSFERASE MRAW"/>
    <property type="match status" value="1"/>
</dbReference>
<keyword evidence="6" id="KW-0963">Cytoplasm</keyword>
<sequence>MEYHLPVLYDEVLENIIDKKDLIYMDCTLGGGGHSEGILSNSTDNSKLIAIDQDENAIKYASERLKKFGNKVSIFKNNFENLDIVAYLAGFDKVDRILMDIGVSSKQLDDDKRGFSYRKEAKLDMRMDESQKLSAYEVINNYKEEEIADILYKYGEEPKSRRIAKYIVEYRKNKSIETTIELADIVIKAIGKSMKKHPAKRTFQAIRIYVNRELEVLEKALDKSIELLNPGGRLLVITFHSLEDRIVKEKFRKYENPCTCPYDLPICKCGNKSKGKVLTRKPIVSKEKELEANNRAHSAKLRVFIKGDK</sequence>
<gene>
    <name evidence="6" type="primary">rsmH</name>
    <name evidence="7" type="ordered locus">Smon_0787</name>
</gene>